<feature type="transmembrane region" description="Helical" evidence="1">
    <location>
        <begin position="189"/>
        <end position="207"/>
    </location>
</feature>
<dbReference type="Proteomes" id="UP000199663">
    <property type="component" value="Unassembled WGS sequence"/>
</dbReference>
<keyword evidence="1" id="KW-0472">Membrane</keyword>
<keyword evidence="1" id="KW-0812">Transmembrane</keyword>
<accession>A0A1H3SMY5</accession>
<sequence length="208" mass="22834">MKRVIVLWVVIFGLVSKANAQDMDSLLMSLEATSENVEMPLLPDKMMFTQRVFWGEKGLLRVTGIMPLTEANRVKELKIRRTMLISHQVLGYATFVGMIAQGFVGQRLYTGHENMKGLHEGLAGAVNIGYFTDAGLSLFSPPPLIHKQFKGLNSIKAHKILASVHLTAMIATNVLAGKAEDPKWAPVHRAAAFTAFGAFAGAMFVMTF</sequence>
<name>A0A1H3SMY5_9BACT</name>
<dbReference type="RefSeq" id="WP_019599003.1">
    <property type="nucleotide sequence ID" value="NZ_FNQC01000012.1"/>
</dbReference>
<keyword evidence="1" id="KW-1133">Transmembrane helix</keyword>
<keyword evidence="3" id="KW-1185">Reference proteome</keyword>
<feature type="transmembrane region" description="Helical" evidence="1">
    <location>
        <begin position="160"/>
        <end position="177"/>
    </location>
</feature>
<feature type="transmembrane region" description="Helical" evidence="1">
    <location>
        <begin position="89"/>
        <end position="109"/>
    </location>
</feature>
<comment type="caution">
    <text evidence="2">The sequence shown here is derived from an EMBL/GenBank/DDBJ whole genome shotgun (WGS) entry which is preliminary data.</text>
</comment>
<evidence type="ECO:0000313" key="3">
    <source>
        <dbReference type="Proteomes" id="UP000199663"/>
    </source>
</evidence>
<organism evidence="2 3">
    <name type="scientific">Rhodonellum ikkaensis</name>
    <dbReference type="NCBI Taxonomy" id="336829"/>
    <lineage>
        <taxon>Bacteria</taxon>
        <taxon>Pseudomonadati</taxon>
        <taxon>Bacteroidota</taxon>
        <taxon>Cytophagia</taxon>
        <taxon>Cytophagales</taxon>
        <taxon>Cytophagaceae</taxon>
        <taxon>Rhodonellum</taxon>
    </lineage>
</organism>
<protein>
    <submittedName>
        <fullName evidence="2">Uncharacterized protein</fullName>
    </submittedName>
</protein>
<proteinExistence type="predicted"/>
<reference evidence="2 3" key="1">
    <citation type="submission" date="2016-10" db="EMBL/GenBank/DDBJ databases">
        <authorList>
            <person name="Varghese N."/>
            <person name="Submissions S."/>
        </authorList>
    </citation>
    <scope>NUCLEOTIDE SEQUENCE [LARGE SCALE GENOMIC DNA]</scope>
    <source>
        <strain evidence="2 3">DSM 17997</strain>
    </source>
</reference>
<gene>
    <name evidence="2" type="ORF">SAMN05444412_112110</name>
</gene>
<evidence type="ECO:0000256" key="1">
    <source>
        <dbReference type="SAM" id="Phobius"/>
    </source>
</evidence>
<evidence type="ECO:0000313" key="2">
    <source>
        <dbReference type="EMBL" id="SDZ39342.1"/>
    </source>
</evidence>
<dbReference type="EMBL" id="FNQC01000012">
    <property type="protein sequence ID" value="SDZ39342.1"/>
    <property type="molecule type" value="Genomic_DNA"/>
</dbReference>